<organism evidence="2 3">
    <name type="scientific">Calidithermus roseus</name>
    <dbReference type="NCBI Taxonomy" id="1644118"/>
    <lineage>
        <taxon>Bacteria</taxon>
        <taxon>Thermotogati</taxon>
        <taxon>Deinococcota</taxon>
        <taxon>Deinococci</taxon>
        <taxon>Thermales</taxon>
        <taxon>Thermaceae</taxon>
        <taxon>Calidithermus</taxon>
    </lineage>
</organism>
<dbReference type="InterPro" id="IPR005183">
    <property type="entry name" value="DUF305_CopM-like"/>
</dbReference>
<dbReference type="RefSeq" id="WP_119276926.1">
    <property type="nucleotide sequence ID" value="NZ_QWLA01000022.1"/>
</dbReference>
<evidence type="ECO:0000259" key="1">
    <source>
        <dbReference type="Pfam" id="PF03713"/>
    </source>
</evidence>
<feature type="domain" description="DUF305" evidence="1">
    <location>
        <begin position="30"/>
        <end position="175"/>
    </location>
</feature>
<dbReference type="InterPro" id="IPR012347">
    <property type="entry name" value="Ferritin-like"/>
</dbReference>
<keyword evidence="3" id="KW-1185">Reference proteome</keyword>
<dbReference type="EMBL" id="QWLA01000022">
    <property type="protein sequence ID" value="RIH87170.1"/>
    <property type="molecule type" value="Genomic_DNA"/>
</dbReference>
<sequence>MTLRNLALLLALALLATGVWALSTWRSGPEAAFARHMIPHHAQAVELARLLEARTSDPNLQTLARDIYLTQEAQIGQMNAWLPPWERPFSRSARFEAAMLAAMGMASRAEIDDLARKSGREAEVRFLQLMIRHHQGAIPMITEALPKVQGELPRKLLLAMARSQILEIALMEQLLAERGGTPLKPPPSAGHRH</sequence>
<dbReference type="PANTHER" id="PTHR36933">
    <property type="entry name" value="SLL0788 PROTEIN"/>
    <property type="match status" value="1"/>
</dbReference>
<proteinExistence type="predicted"/>
<dbReference type="Proteomes" id="UP000265341">
    <property type="component" value="Unassembled WGS sequence"/>
</dbReference>
<dbReference type="PANTHER" id="PTHR36933:SF1">
    <property type="entry name" value="SLL0788 PROTEIN"/>
    <property type="match status" value="1"/>
</dbReference>
<protein>
    <recommendedName>
        <fullName evidence="1">DUF305 domain-containing protein</fullName>
    </recommendedName>
</protein>
<name>A0A399EUG0_9DEIN</name>
<dbReference type="AlphaFoldDB" id="A0A399EUG0"/>
<gene>
    <name evidence="2" type="ORF">Mrose_01454</name>
</gene>
<accession>A0A399EUG0</accession>
<dbReference type="Gene3D" id="1.20.1260.10">
    <property type="match status" value="1"/>
</dbReference>
<evidence type="ECO:0000313" key="2">
    <source>
        <dbReference type="EMBL" id="RIH87170.1"/>
    </source>
</evidence>
<evidence type="ECO:0000313" key="3">
    <source>
        <dbReference type="Proteomes" id="UP000265341"/>
    </source>
</evidence>
<reference evidence="2 3" key="1">
    <citation type="submission" date="2018-08" db="EMBL/GenBank/DDBJ databases">
        <title>Meiothermus roseus NBRC 110900 genome sequencing project.</title>
        <authorList>
            <person name="Da Costa M.S."/>
            <person name="Albuquerque L."/>
            <person name="Raposo P."/>
            <person name="Froufe H.J.C."/>
            <person name="Barroso C.S."/>
            <person name="Egas C."/>
        </authorList>
    </citation>
    <scope>NUCLEOTIDE SEQUENCE [LARGE SCALE GENOMIC DNA]</scope>
    <source>
        <strain evidence="2 3">NBRC 110900</strain>
    </source>
</reference>
<dbReference type="OrthoDB" id="26872at2"/>
<dbReference type="Pfam" id="PF03713">
    <property type="entry name" value="DUF305"/>
    <property type="match status" value="1"/>
</dbReference>
<comment type="caution">
    <text evidence="2">The sequence shown here is derived from an EMBL/GenBank/DDBJ whole genome shotgun (WGS) entry which is preliminary data.</text>
</comment>